<sequence>MFRDFFSDPVLYLSFGILSLTILLGIFYTWYFISHVVNAKGEE</sequence>
<dbReference type="Proteomes" id="UP001257914">
    <property type="component" value="Unassembled WGS sequence"/>
</dbReference>
<keyword evidence="1" id="KW-0812">Transmembrane</keyword>
<feature type="transmembrane region" description="Helical" evidence="1">
    <location>
        <begin position="12"/>
        <end position="33"/>
    </location>
</feature>
<comment type="caution">
    <text evidence="2">The sequence shown here is derived from an EMBL/GenBank/DDBJ whole genome shotgun (WGS) entry which is preliminary data.</text>
</comment>
<dbReference type="EMBL" id="JAWCUA010000003">
    <property type="protein sequence ID" value="MDU0112580.1"/>
    <property type="molecule type" value="Genomic_DNA"/>
</dbReference>
<evidence type="ECO:0000313" key="3">
    <source>
        <dbReference type="Proteomes" id="UP001257914"/>
    </source>
</evidence>
<accession>A0ABU3QZK2</accession>
<reference evidence="2 3" key="1">
    <citation type="submission" date="2023-10" db="EMBL/GenBank/DDBJ databases">
        <title>Psychrosphaera aquimaarina strain SW33 isolated from seawater.</title>
        <authorList>
            <person name="Bayburt H."/>
            <person name="Kim J.M."/>
            <person name="Choi B.J."/>
            <person name="Jeon C.O."/>
        </authorList>
    </citation>
    <scope>NUCLEOTIDE SEQUENCE [LARGE SCALE GENOMIC DNA]</scope>
    <source>
        <strain evidence="2 3">KCTC 52743</strain>
    </source>
</reference>
<organism evidence="2 3">
    <name type="scientific">Psychrosphaera aquimarina</name>
    <dbReference type="NCBI Taxonomy" id="2044854"/>
    <lineage>
        <taxon>Bacteria</taxon>
        <taxon>Pseudomonadati</taxon>
        <taxon>Pseudomonadota</taxon>
        <taxon>Gammaproteobacteria</taxon>
        <taxon>Alteromonadales</taxon>
        <taxon>Pseudoalteromonadaceae</taxon>
        <taxon>Psychrosphaera</taxon>
    </lineage>
</organism>
<keyword evidence="3" id="KW-1185">Reference proteome</keyword>
<gene>
    <name evidence="2" type="ORF">RT723_06090</name>
</gene>
<evidence type="ECO:0000256" key="1">
    <source>
        <dbReference type="SAM" id="Phobius"/>
    </source>
</evidence>
<dbReference type="RefSeq" id="WP_315946286.1">
    <property type="nucleotide sequence ID" value="NZ_JAWCUA010000003.1"/>
</dbReference>
<protein>
    <recommendedName>
        <fullName evidence="4">DUF3149 domain-containing protein</fullName>
    </recommendedName>
</protein>
<evidence type="ECO:0000313" key="2">
    <source>
        <dbReference type="EMBL" id="MDU0112580.1"/>
    </source>
</evidence>
<name>A0ABU3QZK2_9GAMM</name>
<keyword evidence="1" id="KW-0472">Membrane</keyword>
<keyword evidence="1" id="KW-1133">Transmembrane helix</keyword>
<evidence type="ECO:0008006" key="4">
    <source>
        <dbReference type="Google" id="ProtNLM"/>
    </source>
</evidence>
<proteinExistence type="predicted"/>